<evidence type="ECO:0000256" key="4">
    <source>
        <dbReference type="SAM" id="MobiDB-lite"/>
    </source>
</evidence>
<feature type="repeat" description="TPR" evidence="3">
    <location>
        <begin position="144"/>
        <end position="177"/>
    </location>
</feature>
<dbReference type="Pfam" id="PF14559">
    <property type="entry name" value="TPR_19"/>
    <property type="match status" value="1"/>
</dbReference>
<keyword evidence="6" id="KW-1185">Reference proteome</keyword>
<evidence type="ECO:0000313" key="5">
    <source>
        <dbReference type="EMBL" id="EES53287.1"/>
    </source>
</evidence>
<feature type="region of interest" description="Disordered" evidence="4">
    <location>
        <begin position="277"/>
        <end position="301"/>
    </location>
</feature>
<feature type="repeat" description="TPR" evidence="3">
    <location>
        <begin position="245"/>
        <end position="278"/>
    </location>
</feature>
<dbReference type="PROSITE" id="PS50293">
    <property type="entry name" value="TPR_REGION"/>
    <property type="match status" value="1"/>
</dbReference>
<evidence type="ECO:0000256" key="2">
    <source>
        <dbReference type="ARBA" id="ARBA00022803"/>
    </source>
</evidence>
<dbReference type="InterPro" id="IPR019734">
    <property type="entry name" value="TPR_rpt"/>
</dbReference>
<dbReference type="AlphaFoldDB" id="C6HVR3"/>
<dbReference type="PROSITE" id="PS50005">
    <property type="entry name" value="TPR"/>
    <property type="match status" value="3"/>
</dbReference>
<protein>
    <submittedName>
        <fullName evidence="5">TPR-domain containing protein</fullName>
    </submittedName>
</protein>
<evidence type="ECO:0000256" key="3">
    <source>
        <dbReference type="PROSITE-ProRule" id="PRU00339"/>
    </source>
</evidence>
<organism evidence="5 6">
    <name type="scientific">Leptospirillum ferrodiazotrophum</name>
    <dbReference type="NCBI Taxonomy" id="412449"/>
    <lineage>
        <taxon>Bacteria</taxon>
        <taxon>Pseudomonadati</taxon>
        <taxon>Nitrospirota</taxon>
        <taxon>Nitrospiria</taxon>
        <taxon>Nitrospirales</taxon>
        <taxon>Nitrospiraceae</taxon>
        <taxon>Leptospirillum</taxon>
    </lineage>
</organism>
<feature type="compositionally biased region" description="Basic and acidic residues" evidence="4">
    <location>
        <begin position="284"/>
        <end position="301"/>
    </location>
</feature>
<keyword evidence="2 3" id="KW-0802">TPR repeat</keyword>
<reference evidence="5 6" key="1">
    <citation type="journal article" date="2009" name="Appl. Environ. Microbiol.">
        <title>Community genomic and proteomic analyses of chemoautotrophic iron-oxidizing "Leptospirillum rubarum" (Group II) and "Leptospirillum ferrodiazotrophum" (Group III) bacteria in acid mine drainage biofilms.</title>
        <authorList>
            <person name="Goltsman D.S."/>
            <person name="Denef V.J."/>
            <person name="Singer S.W."/>
            <person name="VerBerkmoes N.C."/>
            <person name="Lefsrud M."/>
            <person name="Mueller R.S."/>
            <person name="Dick G.J."/>
            <person name="Sun C.L."/>
            <person name="Wheeler K.E."/>
            <person name="Zemla A."/>
            <person name="Baker B.J."/>
            <person name="Hauser L."/>
            <person name="Land M."/>
            <person name="Shah M.B."/>
            <person name="Thelen M.P."/>
            <person name="Hettich R.L."/>
            <person name="Banfield J.F."/>
        </authorList>
    </citation>
    <scope>NUCLEOTIDE SEQUENCE [LARGE SCALE GENOMIC DNA]</scope>
</reference>
<feature type="repeat" description="TPR" evidence="3">
    <location>
        <begin position="178"/>
        <end position="211"/>
    </location>
</feature>
<gene>
    <name evidence="5" type="ORF">UBAL3_79520009</name>
</gene>
<dbReference type="Gene3D" id="1.25.40.10">
    <property type="entry name" value="Tetratricopeptide repeat domain"/>
    <property type="match status" value="1"/>
</dbReference>
<dbReference type="InterPro" id="IPR011990">
    <property type="entry name" value="TPR-like_helical_dom_sf"/>
</dbReference>
<keyword evidence="1" id="KW-0677">Repeat</keyword>
<sequence>MDQTVKSRITRIQLALENNEWLKAFHLAESGISDEPTILPFRYLMIDALIQGGRFDEAAKKIALWRKEWPKDRKLGIYALHLHIYFKKFDEAERLGETLLEGAQNIVEKRDITLHLAFAAHGKGNPRGAILLLNDLLSEDPLNTDAYETIGKIYFENARFEEAERYLLALTDIDPLHPRVHQLLGLLYSEQGKWDEAIMELEEAVEIEPSDETMRELGWTLNMVGDKDGAISVLEEALDMNPLNLQARIDLGTIFMDQENYERALAEWKIAQTQDPGNTAIKSNMEKAREKVEKDRTISRH</sequence>
<evidence type="ECO:0000256" key="1">
    <source>
        <dbReference type="ARBA" id="ARBA00022737"/>
    </source>
</evidence>
<dbReference type="Proteomes" id="UP000009374">
    <property type="component" value="Unassembled WGS sequence"/>
</dbReference>
<dbReference type="SUPFAM" id="SSF48452">
    <property type="entry name" value="TPR-like"/>
    <property type="match status" value="1"/>
</dbReference>
<evidence type="ECO:0000313" key="6">
    <source>
        <dbReference type="Proteomes" id="UP000009374"/>
    </source>
</evidence>
<dbReference type="SMART" id="SM00028">
    <property type="entry name" value="TPR"/>
    <property type="match status" value="4"/>
</dbReference>
<dbReference type="EMBL" id="GG693865">
    <property type="protein sequence ID" value="EES53287.1"/>
    <property type="molecule type" value="Genomic_DNA"/>
</dbReference>
<dbReference type="PANTHER" id="PTHR45586:SF1">
    <property type="entry name" value="LIPOPOLYSACCHARIDE ASSEMBLY PROTEIN B"/>
    <property type="match status" value="1"/>
</dbReference>
<dbReference type="PANTHER" id="PTHR45586">
    <property type="entry name" value="TPR REPEAT-CONTAINING PROTEIN PA4667"/>
    <property type="match status" value="1"/>
</dbReference>
<name>C6HVR3_9BACT</name>
<accession>C6HVR3</accession>
<dbReference type="InterPro" id="IPR051012">
    <property type="entry name" value="CellSynth/LPSAsmb/PSIAsmb"/>
</dbReference>
<dbReference type="Pfam" id="PF13432">
    <property type="entry name" value="TPR_16"/>
    <property type="match status" value="1"/>
</dbReference>
<proteinExistence type="predicted"/>